<reference evidence="1" key="1">
    <citation type="submission" date="2022-04" db="EMBL/GenBank/DDBJ databases">
        <title>Jade perch genome.</title>
        <authorList>
            <person name="Chao B."/>
        </authorList>
    </citation>
    <scope>NUCLEOTIDE SEQUENCE</scope>
    <source>
        <strain evidence="1">CB-2022</strain>
    </source>
</reference>
<sequence length="43" mass="4696">CRYVAVDLAGHGLSSHRPPGVFYSFPSYVMDVRRVVDGVSAVE</sequence>
<name>A0ACB8VCH9_9TELE</name>
<keyword evidence="2" id="KW-1185">Reference proteome</keyword>
<organism evidence="1 2">
    <name type="scientific">Scortum barcoo</name>
    <name type="common">barcoo grunter</name>
    <dbReference type="NCBI Taxonomy" id="214431"/>
    <lineage>
        <taxon>Eukaryota</taxon>
        <taxon>Metazoa</taxon>
        <taxon>Chordata</taxon>
        <taxon>Craniata</taxon>
        <taxon>Vertebrata</taxon>
        <taxon>Euteleostomi</taxon>
        <taxon>Actinopterygii</taxon>
        <taxon>Neopterygii</taxon>
        <taxon>Teleostei</taxon>
        <taxon>Neoteleostei</taxon>
        <taxon>Acanthomorphata</taxon>
        <taxon>Eupercaria</taxon>
        <taxon>Centrarchiformes</taxon>
        <taxon>Terapontoidei</taxon>
        <taxon>Terapontidae</taxon>
        <taxon>Scortum</taxon>
    </lineage>
</organism>
<feature type="non-terminal residue" evidence="1">
    <location>
        <position position="1"/>
    </location>
</feature>
<comment type="caution">
    <text evidence="1">The sequence shown here is derived from an EMBL/GenBank/DDBJ whole genome shotgun (WGS) entry which is preliminary data.</text>
</comment>
<dbReference type="Proteomes" id="UP000831701">
    <property type="component" value="Chromosome 23"/>
</dbReference>
<proteinExistence type="predicted"/>
<protein>
    <submittedName>
        <fullName evidence="1">Uncharacterized protein</fullName>
    </submittedName>
</protein>
<evidence type="ECO:0000313" key="2">
    <source>
        <dbReference type="Proteomes" id="UP000831701"/>
    </source>
</evidence>
<gene>
    <name evidence="1" type="ORF">L3Q82_019820</name>
</gene>
<evidence type="ECO:0000313" key="1">
    <source>
        <dbReference type="EMBL" id="KAI3353283.1"/>
    </source>
</evidence>
<accession>A0ACB8VCH9</accession>
<dbReference type="EMBL" id="CM041553">
    <property type="protein sequence ID" value="KAI3353283.1"/>
    <property type="molecule type" value="Genomic_DNA"/>
</dbReference>